<organism evidence="1 2">
    <name type="scientific">Lecanicillium saksenae</name>
    <dbReference type="NCBI Taxonomy" id="468837"/>
    <lineage>
        <taxon>Eukaryota</taxon>
        <taxon>Fungi</taxon>
        <taxon>Dikarya</taxon>
        <taxon>Ascomycota</taxon>
        <taxon>Pezizomycotina</taxon>
        <taxon>Sordariomycetes</taxon>
        <taxon>Hypocreomycetidae</taxon>
        <taxon>Hypocreales</taxon>
        <taxon>Cordycipitaceae</taxon>
        <taxon>Lecanicillium</taxon>
    </lineage>
</organism>
<reference evidence="1" key="1">
    <citation type="submission" date="2022-07" db="EMBL/GenBank/DDBJ databases">
        <title>Genome Sequence of Lecanicillium saksenae.</title>
        <authorList>
            <person name="Buettner E."/>
        </authorList>
    </citation>
    <scope>NUCLEOTIDE SEQUENCE</scope>
    <source>
        <strain evidence="1">VT-O1</strain>
    </source>
</reference>
<comment type="caution">
    <text evidence="1">The sequence shown here is derived from an EMBL/GenBank/DDBJ whole genome shotgun (WGS) entry which is preliminary data.</text>
</comment>
<evidence type="ECO:0000313" key="2">
    <source>
        <dbReference type="Proteomes" id="UP001148737"/>
    </source>
</evidence>
<evidence type="ECO:0000313" key="1">
    <source>
        <dbReference type="EMBL" id="KAJ3493398.1"/>
    </source>
</evidence>
<name>A0ACC1QYB3_9HYPO</name>
<protein>
    <submittedName>
        <fullName evidence="1">Uncharacterized protein</fullName>
    </submittedName>
</protein>
<proteinExistence type="predicted"/>
<dbReference type="EMBL" id="JANAKD010000491">
    <property type="protein sequence ID" value="KAJ3493398.1"/>
    <property type="molecule type" value="Genomic_DNA"/>
</dbReference>
<gene>
    <name evidence="1" type="ORF">NLG97_g4754</name>
</gene>
<accession>A0ACC1QYB3</accession>
<keyword evidence="2" id="KW-1185">Reference proteome</keyword>
<dbReference type="Proteomes" id="UP001148737">
    <property type="component" value="Unassembled WGS sequence"/>
</dbReference>
<sequence length="438" mass="49567">MFARVVATTRVASRIGSHYLVSTYDPPARSRTCTCNYTPSLRWPHRRLRTSSTSSLTYPRKSATGYGTTASRAASPPSSNPLWAEGRYEDRNALQQCWPSRASKQLEARAPPFVAAVCREAREVAFRWGGLEATRSTSLECAWVQTALDTVLYGWLMSDSDRGDRGVDRSADFFEAQRRDHPGVPIALLANLFCQFAGGESEMGPGPGAYLRVSENDTTTYLLHNGRRTTQQGEARDFSGAVDADAVMEIIYIHARKYDILASGLFGFIADEPSQLVDCDDAAHIAKYRALFDMNFKNQRRWALTRRFDTVQSPAFLRQVDRWLAITRWRLLMRKWLFDKEHSPDSAIFDDPAQVFEANTYENPGDGIIGMGTDQRKTNRFDVNHPWVAQERAALPKIRPKIWFAYCTRNCEIRSEDELVDLLGPNPGYTYHFCNISA</sequence>